<dbReference type="SUPFAM" id="SSF52540">
    <property type="entry name" value="P-loop containing nucleoside triphosphate hydrolases"/>
    <property type="match status" value="3"/>
</dbReference>
<dbReference type="CDD" id="cd18603">
    <property type="entry name" value="ABC_6TM_MRP1_2_3_6_D2_like"/>
    <property type="match status" value="1"/>
</dbReference>
<keyword evidence="2" id="KW-0813">Transport</keyword>
<dbReference type="InterPro" id="IPR017871">
    <property type="entry name" value="ABC_transporter-like_CS"/>
</dbReference>
<keyword evidence="4" id="KW-0547">Nucleotide-binding</keyword>
<dbReference type="GO" id="GO:0016887">
    <property type="term" value="F:ATP hydrolysis activity"/>
    <property type="evidence" value="ECO:0007669"/>
    <property type="project" value="InterPro"/>
</dbReference>
<organism evidence="11 12">
    <name type="scientific">Mortierella hygrophila</name>
    <dbReference type="NCBI Taxonomy" id="979708"/>
    <lineage>
        <taxon>Eukaryota</taxon>
        <taxon>Fungi</taxon>
        <taxon>Fungi incertae sedis</taxon>
        <taxon>Mucoromycota</taxon>
        <taxon>Mortierellomycotina</taxon>
        <taxon>Mortierellomycetes</taxon>
        <taxon>Mortierellales</taxon>
        <taxon>Mortierellaceae</taxon>
        <taxon>Mortierella</taxon>
    </lineage>
</organism>
<sequence>MSSGYCGDQEGWGPTSPNRVDLTPCFEFTILLTLPACLAVTAFLYRIWRLHRDGQAHGLGRTNLIYWLGQSFMLVSMIALIVRAALSGSEDLYSPATVLASASMAAAWLFAMVLNRYEHLYEIRSSTAIYSYYLVSIVAGAITTRTLSALPSGSSTTLFYLYYGSIILGFAVEAWPRGKTRVQQDSNASSYEKANIFSRYWFHYIQDLISDGYKRPLQAPDVQGMMPLRIKTKFSYSYLSDKWDAHLAKRAAKGKDPQLIKLVLVAYGPQWVPVIIYRFMASVLLFVAPELMNQLLSFTKSYSTDTPQPVALGIVLSFGMFFATILSAMMEGQYNQLIMNMGIEARTALISMIYRKALKLSPAARQTQTPGEINNHMSVDAERWSQALPLTPFWFSVPLEICIALWLLYRQLGWAALAGLATIIAVTPLQGWIATFFSKAKDTKLTAMDNRIRLVNEVLSGIKIVKLYGWESSFRNKIAVYRNRELSILRKMGVAFSFMTIMFSSMTLLIALVSFSIYATVGGPGFTPGDINSQTIFVSITLFGMLNRPIGMLSYILGETIGLIVATRRIQTYLLSEELSDDQIDRSDDLPKDPAQPVIEIKGGVFAWDKDGPEEETEKQIKIREKKEIKKRKLEDKEAKEAGLPVPFRAESVERNYEPTLKNITLSVDRGNLTAIVGRVGQGKTSLFNAMIGDMYKRHGTVRMSGRVAYAPQQTWIINATVKDNIVFGLPFDQDKYDRIVYAAGLGPDIEMLPAGDQTEIGERGINLSGGQKQRVSLARAAYQDADIYLLDDPLSAVDAHVDQHLWQNLIGPRGLLKDKTRLLVTHGIHHLSEVDQIVVIKDGEISETGRYQELLDAGNAFNQLIQDYSVAHKEKDDSDCEAETINEVEISDGPTTTTEPKIEKVDDKLDENAGLTEEETMKVGGIQWNVFKIYANSAGLFNVIQVLILFCIIQGCQIGTNTWLEHWVNVAKTSTHTIGYYMGIYACLVGIFMTLIAWTSYTTMVSAGVRASEQLHNMLLNNILRLPMSFFDTTPTGRIINRFSSDIFSIDEKLPWAFHDLFFCGVSVTGSLIVISVTTPIFLAIVPPIFVIYGFVMTYYIASSRAFKRIESVAKSPMYQHFSETLSGVSTIRALRCNERFIADNSSRSDLASNAHFVWAVGNRWLNVRLESLGSVIVLAASLFAVLARNSVNPSMVGMSLAYALNITVDITWLVRCLCEVQFEMVAVERTEEYSNKNQEAPNVTDVTVPENWPSEGHLSFKSYSTRYRQGMDLVLKGVSFDVLPGEKVGIVGRTGAGKSSLTLALFRIIEAANSHWAKASHNGADMDEDPAKAAEVTDLEKVEVEEDGGSIWIDGIDISTVGLEQLRQHLAIIPQDPTLFVGTVRENLDPFDEATDIEIWEALDRAHLKTYLSMMPGGLSYEVTQNGDNFSVGQRSLICLARALLRKTKILVLDEATAAVDVETDELIQRTIRTEFKDRTILTIAHRIKTVMDSDKILVLEKGRVEEYESPNELLKRKESLFYRLAEQAGEVASA</sequence>
<feature type="domain" description="ABC transporter" evidence="9">
    <location>
        <begin position="634"/>
        <end position="868"/>
    </location>
</feature>
<dbReference type="SMART" id="SM00382">
    <property type="entry name" value="AAA"/>
    <property type="match status" value="2"/>
</dbReference>
<feature type="transmembrane region" description="Helical" evidence="8">
    <location>
        <begin position="387"/>
        <end position="408"/>
    </location>
</feature>
<dbReference type="InterPro" id="IPR050173">
    <property type="entry name" value="ABC_transporter_C-like"/>
</dbReference>
<evidence type="ECO:0000256" key="7">
    <source>
        <dbReference type="ARBA" id="ARBA00023136"/>
    </source>
</evidence>
<feature type="transmembrane region" description="Helical" evidence="8">
    <location>
        <begin position="941"/>
        <end position="961"/>
    </location>
</feature>
<feature type="domain" description="ABC transmembrane type-1" evidence="10">
    <location>
        <begin position="945"/>
        <end position="1223"/>
    </location>
</feature>
<dbReference type="PROSITE" id="PS50893">
    <property type="entry name" value="ABC_TRANSPORTER_2"/>
    <property type="match status" value="2"/>
</dbReference>
<evidence type="ECO:0000256" key="5">
    <source>
        <dbReference type="ARBA" id="ARBA00022840"/>
    </source>
</evidence>
<dbReference type="PROSITE" id="PS00211">
    <property type="entry name" value="ABC_TRANSPORTER_1"/>
    <property type="match status" value="2"/>
</dbReference>
<dbReference type="CDD" id="cd03244">
    <property type="entry name" value="ABCC_MRP_domain2"/>
    <property type="match status" value="1"/>
</dbReference>
<evidence type="ECO:0000259" key="10">
    <source>
        <dbReference type="PROSITE" id="PS50929"/>
    </source>
</evidence>
<feature type="transmembrane region" description="Helical" evidence="8">
    <location>
        <begin position="1174"/>
        <end position="1193"/>
    </location>
</feature>
<dbReference type="CDD" id="cd18579">
    <property type="entry name" value="ABC_6TM_ABCC_D1"/>
    <property type="match status" value="1"/>
</dbReference>
<dbReference type="InterPro" id="IPR003593">
    <property type="entry name" value="AAA+_ATPase"/>
</dbReference>
<feature type="transmembrane region" description="Helical" evidence="8">
    <location>
        <begin position="259"/>
        <end position="288"/>
    </location>
</feature>
<dbReference type="InterPro" id="IPR056227">
    <property type="entry name" value="TMD0_ABC"/>
</dbReference>
<dbReference type="FunFam" id="1.20.1560.10:FF:000006">
    <property type="entry name" value="ATP-binding cassette, sub-family C (CFTR/MRP), member 9"/>
    <property type="match status" value="1"/>
</dbReference>
<evidence type="ECO:0000256" key="3">
    <source>
        <dbReference type="ARBA" id="ARBA00022692"/>
    </source>
</evidence>
<dbReference type="FunFam" id="3.40.50.300:FF:000997">
    <property type="entry name" value="Multidrug resistance-associated protein 1"/>
    <property type="match status" value="1"/>
</dbReference>
<feature type="transmembrane region" description="Helical" evidence="8">
    <location>
        <begin position="159"/>
        <end position="176"/>
    </location>
</feature>
<dbReference type="Gene3D" id="1.20.1560.10">
    <property type="entry name" value="ABC transporter type 1, transmembrane domain"/>
    <property type="match status" value="2"/>
</dbReference>
<evidence type="ECO:0008006" key="13">
    <source>
        <dbReference type="Google" id="ProtNLM"/>
    </source>
</evidence>
<evidence type="ECO:0000256" key="6">
    <source>
        <dbReference type="ARBA" id="ARBA00022989"/>
    </source>
</evidence>
<dbReference type="Gene3D" id="3.40.50.300">
    <property type="entry name" value="P-loop containing nucleotide triphosphate hydrolases"/>
    <property type="match status" value="2"/>
</dbReference>
<dbReference type="InterPro" id="IPR003439">
    <property type="entry name" value="ABC_transporter-like_ATP-bd"/>
</dbReference>
<reference evidence="11" key="1">
    <citation type="journal article" date="2020" name="Fungal Divers.">
        <title>Resolving the Mortierellaceae phylogeny through synthesis of multi-gene phylogenetics and phylogenomics.</title>
        <authorList>
            <person name="Vandepol N."/>
            <person name="Liber J."/>
            <person name="Desiro A."/>
            <person name="Na H."/>
            <person name="Kennedy M."/>
            <person name="Barry K."/>
            <person name="Grigoriev I.V."/>
            <person name="Miller A.N."/>
            <person name="O'Donnell K."/>
            <person name="Stajich J.E."/>
            <person name="Bonito G."/>
        </authorList>
    </citation>
    <scope>NUCLEOTIDE SEQUENCE</scope>
    <source>
        <strain evidence="11">NRRL 2591</strain>
    </source>
</reference>
<dbReference type="GO" id="GO:0140359">
    <property type="term" value="F:ABC-type transporter activity"/>
    <property type="evidence" value="ECO:0007669"/>
    <property type="project" value="InterPro"/>
</dbReference>
<dbReference type="SUPFAM" id="SSF90123">
    <property type="entry name" value="ABC transporter transmembrane region"/>
    <property type="match status" value="2"/>
</dbReference>
<feature type="domain" description="ABC transporter" evidence="9">
    <location>
        <begin position="1260"/>
        <end position="1529"/>
    </location>
</feature>
<evidence type="ECO:0000256" key="2">
    <source>
        <dbReference type="ARBA" id="ARBA00022448"/>
    </source>
</evidence>
<feature type="transmembrane region" description="Helical" evidence="8">
    <location>
        <begin position="492"/>
        <end position="519"/>
    </location>
</feature>
<gene>
    <name evidence="11" type="ORF">EC957_002210</name>
</gene>
<feature type="transmembrane region" description="Helical" evidence="8">
    <location>
        <begin position="414"/>
        <end position="437"/>
    </location>
</feature>
<protein>
    <recommendedName>
        <fullName evidence="13">P-loop containing nucleoside triphosphate hydrolase protein</fullName>
    </recommendedName>
</protein>
<dbReference type="PANTHER" id="PTHR24223">
    <property type="entry name" value="ATP-BINDING CASSETTE SUB-FAMILY C"/>
    <property type="match status" value="1"/>
</dbReference>
<feature type="transmembrane region" description="Helical" evidence="8">
    <location>
        <begin position="65"/>
        <end position="86"/>
    </location>
</feature>
<dbReference type="GO" id="GO:0005524">
    <property type="term" value="F:ATP binding"/>
    <property type="evidence" value="ECO:0007669"/>
    <property type="project" value="UniProtKB-KW"/>
</dbReference>
<dbReference type="EMBL" id="JAAAXW010000143">
    <property type="protein sequence ID" value="KAF9542258.1"/>
    <property type="molecule type" value="Genomic_DNA"/>
</dbReference>
<dbReference type="FunFam" id="3.40.50.300:FF:000163">
    <property type="entry name" value="Multidrug resistance-associated protein member 4"/>
    <property type="match status" value="1"/>
</dbReference>
<feature type="transmembrane region" description="Helical" evidence="8">
    <location>
        <begin position="308"/>
        <end position="329"/>
    </location>
</feature>
<evidence type="ECO:0000256" key="4">
    <source>
        <dbReference type="ARBA" id="ARBA00022741"/>
    </source>
</evidence>
<feature type="transmembrane region" description="Helical" evidence="8">
    <location>
        <begin position="127"/>
        <end position="147"/>
    </location>
</feature>
<keyword evidence="5" id="KW-0067">ATP-binding</keyword>
<feature type="transmembrane region" description="Helical" evidence="8">
    <location>
        <begin position="531"/>
        <end position="547"/>
    </location>
</feature>
<dbReference type="Pfam" id="PF00005">
    <property type="entry name" value="ABC_tran"/>
    <property type="match status" value="2"/>
</dbReference>
<name>A0A9P6F4P6_9FUNG</name>
<keyword evidence="6 8" id="KW-1133">Transmembrane helix</keyword>
<feature type="transmembrane region" description="Helical" evidence="8">
    <location>
        <begin position="92"/>
        <end position="115"/>
    </location>
</feature>
<comment type="caution">
    <text evidence="11">The sequence shown here is derived from an EMBL/GenBank/DDBJ whole genome shotgun (WGS) entry which is preliminary data.</text>
</comment>
<keyword evidence="7 8" id="KW-0472">Membrane</keyword>
<dbReference type="CDD" id="cd03250">
    <property type="entry name" value="ABCC_MRP_domain1"/>
    <property type="match status" value="1"/>
</dbReference>
<dbReference type="PROSITE" id="PS50929">
    <property type="entry name" value="ABC_TM1F"/>
    <property type="match status" value="2"/>
</dbReference>
<feature type="transmembrane region" description="Helical" evidence="8">
    <location>
        <begin position="981"/>
        <end position="1002"/>
    </location>
</feature>
<dbReference type="FunFam" id="1.20.1560.10:FF:000010">
    <property type="entry name" value="Multidrug resistance-associated ABC transporter"/>
    <property type="match status" value="1"/>
</dbReference>
<keyword evidence="12" id="KW-1185">Reference proteome</keyword>
<keyword evidence="3 8" id="KW-0812">Transmembrane</keyword>
<dbReference type="Pfam" id="PF24357">
    <property type="entry name" value="TMD0_ABC"/>
    <property type="match status" value="1"/>
</dbReference>
<accession>A0A9P6F4P6</accession>
<dbReference type="InterPro" id="IPR011527">
    <property type="entry name" value="ABC1_TM_dom"/>
</dbReference>
<feature type="transmembrane region" description="Helical" evidence="8">
    <location>
        <begin position="1082"/>
        <end position="1103"/>
    </location>
</feature>
<dbReference type="InterPro" id="IPR044746">
    <property type="entry name" value="ABCC_6TM_D1"/>
</dbReference>
<proteinExistence type="predicted"/>
<dbReference type="InterPro" id="IPR027417">
    <property type="entry name" value="P-loop_NTPase"/>
</dbReference>
<dbReference type="InterPro" id="IPR036640">
    <property type="entry name" value="ABC1_TM_sf"/>
</dbReference>
<dbReference type="Pfam" id="PF00664">
    <property type="entry name" value="ABC_membrane"/>
    <property type="match status" value="2"/>
</dbReference>
<feature type="transmembrane region" description="Helical" evidence="8">
    <location>
        <begin position="1057"/>
        <end position="1076"/>
    </location>
</feature>
<evidence type="ECO:0000259" key="9">
    <source>
        <dbReference type="PROSITE" id="PS50893"/>
    </source>
</evidence>
<comment type="subcellular location">
    <subcellularLocation>
        <location evidence="1">Membrane</location>
        <topology evidence="1">Multi-pass membrane protein</topology>
    </subcellularLocation>
</comment>
<evidence type="ECO:0000313" key="11">
    <source>
        <dbReference type="EMBL" id="KAF9542258.1"/>
    </source>
</evidence>
<evidence type="ECO:0000313" key="12">
    <source>
        <dbReference type="Proteomes" id="UP000723463"/>
    </source>
</evidence>
<dbReference type="GO" id="GO:0016020">
    <property type="term" value="C:membrane"/>
    <property type="evidence" value="ECO:0007669"/>
    <property type="project" value="UniProtKB-SubCell"/>
</dbReference>
<feature type="transmembrane region" description="Helical" evidence="8">
    <location>
        <begin position="26"/>
        <end position="45"/>
    </location>
</feature>
<evidence type="ECO:0000256" key="8">
    <source>
        <dbReference type="SAM" id="Phobius"/>
    </source>
</evidence>
<evidence type="ECO:0000256" key="1">
    <source>
        <dbReference type="ARBA" id="ARBA00004141"/>
    </source>
</evidence>
<dbReference type="Proteomes" id="UP000723463">
    <property type="component" value="Unassembled WGS sequence"/>
</dbReference>
<feature type="domain" description="ABC transmembrane type-1" evidence="10">
    <location>
        <begin position="274"/>
        <end position="562"/>
    </location>
</feature>